<comment type="caution">
    <text evidence="2">The sequence shown here is derived from an EMBL/GenBank/DDBJ whole genome shotgun (WGS) entry which is preliminary data.</text>
</comment>
<sequence>MNNTPIHLGYRYASPLFSTQHSALSTQHPAPSSQLPAPSSQLPAPSSQLPAPSSQLPAPSFSSTKGGIDQVHVGLTGLRYRSY</sequence>
<feature type="region of interest" description="Disordered" evidence="1">
    <location>
        <begin position="20"/>
        <end position="68"/>
    </location>
</feature>
<organism evidence="2 3">
    <name type="scientific">Calycina marina</name>
    <dbReference type="NCBI Taxonomy" id="1763456"/>
    <lineage>
        <taxon>Eukaryota</taxon>
        <taxon>Fungi</taxon>
        <taxon>Dikarya</taxon>
        <taxon>Ascomycota</taxon>
        <taxon>Pezizomycotina</taxon>
        <taxon>Leotiomycetes</taxon>
        <taxon>Helotiales</taxon>
        <taxon>Pezizellaceae</taxon>
        <taxon>Calycina</taxon>
    </lineage>
</organism>
<accession>A0A9P8CBN8</accession>
<dbReference type="AlphaFoldDB" id="A0A9P8CBN8"/>
<evidence type="ECO:0000313" key="3">
    <source>
        <dbReference type="Proteomes" id="UP000887226"/>
    </source>
</evidence>
<dbReference type="Proteomes" id="UP000887226">
    <property type="component" value="Unassembled WGS sequence"/>
</dbReference>
<evidence type="ECO:0000313" key="2">
    <source>
        <dbReference type="EMBL" id="KAG9240765.1"/>
    </source>
</evidence>
<gene>
    <name evidence="2" type="ORF">BJ878DRAFT_270880</name>
</gene>
<evidence type="ECO:0000256" key="1">
    <source>
        <dbReference type="SAM" id="MobiDB-lite"/>
    </source>
</evidence>
<name>A0A9P8CBN8_9HELO</name>
<dbReference type="EMBL" id="MU254349">
    <property type="protein sequence ID" value="KAG9240765.1"/>
    <property type="molecule type" value="Genomic_DNA"/>
</dbReference>
<proteinExistence type="predicted"/>
<reference evidence="2" key="1">
    <citation type="journal article" date="2021" name="IMA Fungus">
        <title>Genomic characterization of three marine fungi, including Emericellopsis atlantica sp. nov. with signatures of a generalist lifestyle and marine biomass degradation.</title>
        <authorList>
            <person name="Hagestad O.C."/>
            <person name="Hou L."/>
            <person name="Andersen J.H."/>
            <person name="Hansen E.H."/>
            <person name="Altermark B."/>
            <person name="Li C."/>
            <person name="Kuhnert E."/>
            <person name="Cox R.J."/>
            <person name="Crous P.W."/>
            <person name="Spatafora J.W."/>
            <person name="Lail K."/>
            <person name="Amirebrahimi M."/>
            <person name="Lipzen A."/>
            <person name="Pangilinan J."/>
            <person name="Andreopoulos W."/>
            <person name="Hayes R.D."/>
            <person name="Ng V."/>
            <person name="Grigoriev I.V."/>
            <person name="Jackson S.A."/>
            <person name="Sutton T.D.S."/>
            <person name="Dobson A.D.W."/>
            <person name="Rama T."/>
        </authorList>
    </citation>
    <scope>NUCLEOTIDE SEQUENCE</scope>
    <source>
        <strain evidence="2">TRa3180A</strain>
    </source>
</reference>
<keyword evidence="3" id="KW-1185">Reference proteome</keyword>
<protein>
    <submittedName>
        <fullName evidence="2">Uncharacterized protein</fullName>
    </submittedName>
</protein>
<feature type="compositionally biased region" description="Low complexity" evidence="1">
    <location>
        <begin position="29"/>
        <end position="63"/>
    </location>
</feature>